<evidence type="ECO:0000313" key="2">
    <source>
        <dbReference type="Proteomes" id="UP001556040"/>
    </source>
</evidence>
<proteinExistence type="predicted"/>
<protein>
    <recommendedName>
        <fullName evidence="3">Tetratricopeptide repeat protein</fullName>
    </recommendedName>
</protein>
<name>A0ABV3Q854_9BACL</name>
<dbReference type="Proteomes" id="UP001556040">
    <property type="component" value="Unassembled WGS sequence"/>
</dbReference>
<reference evidence="1 2" key="1">
    <citation type="journal article" date="1979" name="Int. J. Syst. Evol. Microbiol.">
        <title>Bacillus globisporus subsp. marinus subsp. nov.</title>
        <authorList>
            <person name="Liu H."/>
        </authorList>
    </citation>
    <scope>NUCLEOTIDE SEQUENCE [LARGE SCALE GENOMIC DNA]</scope>
    <source>
        <strain evidence="1 2">DSM 1297</strain>
    </source>
</reference>
<comment type="caution">
    <text evidence="1">The sequence shown here is derived from an EMBL/GenBank/DDBJ whole genome shotgun (WGS) entry which is preliminary data.</text>
</comment>
<evidence type="ECO:0008006" key="3">
    <source>
        <dbReference type="Google" id="ProtNLM"/>
    </source>
</evidence>
<feature type="non-terminal residue" evidence="1">
    <location>
        <position position="72"/>
    </location>
</feature>
<keyword evidence="2" id="KW-1185">Reference proteome</keyword>
<dbReference type="EMBL" id="JBFMIA010000237">
    <property type="protein sequence ID" value="MEW9503560.1"/>
    <property type="molecule type" value="Genomic_DNA"/>
</dbReference>
<organism evidence="1 2">
    <name type="scientific">Jeotgalibacillus marinus</name>
    <dbReference type="NCBI Taxonomy" id="86667"/>
    <lineage>
        <taxon>Bacteria</taxon>
        <taxon>Bacillati</taxon>
        <taxon>Bacillota</taxon>
        <taxon>Bacilli</taxon>
        <taxon>Bacillales</taxon>
        <taxon>Caryophanaceae</taxon>
        <taxon>Jeotgalibacillus</taxon>
    </lineage>
</organism>
<dbReference type="RefSeq" id="WP_367781028.1">
    <property type="nucleotide sequence ID" value="NZ_JBFMIA010000237.1"/>
</dbReference>
<accession>A0ABV3Q854</accession>
<evidence type="ECO:0000313" key="1">
    <source>
        <dbReference type="EMBL" id="MEW9503560.1"/>
    </source>
</evidence>
<sequence length="72" mass="8034">MKAAEQSLSDAASFRDRDLSALAKFALASIYRDSHRDQDAIRLYQELIDLNSVAVPKSTAQFELAALYEAKQ</sequence>
<gene>
    <name evidence="1" type="ORF">AB1471_17690</name>
</gene>